<sequence>MKAIYYNDMRFILFLLLCDCNLGIRKQMEIDFSWSFITKLFAFLGFLGTNQDGFLQNHKLDFRNLNM</sequence>
<dbReference type="AlphaFoldDB" id="A0A2P2NYJ2"/>
<evidence type="ECO:0000313" key="2">
    <source>
        <dbReference type="EMBL" id="MBX47530.1"/>
    </source>
</evidence>
<keyword evidence="1" id="KW-1133">Transmembrane helix</keyword>
<dbReference type="EMBL" id="GGEC01067046">
    <property type="protein sequence ID" value="MBX47530.1"/>
    <property type="molecule type" value="Transcribed_RNA"/>
</dbReference>
<keyword evidence="1" id="KW-0472">Membrane</keyword>
<organism evidence="2">
    <name type="scientific">Rhizophora mucronata</name>
    <name type="common">Asiatic mangrove</name>
    <dbReference type="NCBI Taxonomy" id="61149"/>
    <lineage>
        <taxon>Eukaryota</taxon>
        <taxon>Viridiplantae</taxon>
        <taxon>Streptophyta</taxon>
        <taxon>Embryophyta</taxon>
        <taxon>Tracheophyta</taxon>
        <taxon>Spermatophyta</taxon>
        <taxon>Magnoliopsida</taxon>
        <taxon>eudicotyledons</taxon>
        <taxon>Gunneridae</taxon>
        <taxon>Pentapetalae</taxon>
        <taxon>rosids</taxon>
        <taxon>fabids</taxon>
        <taxon>Malpighiales</taxon>
        <taxon>Rhizophoraceae</taxon>
        <taxon>Rhizophora</taxon>
    </lineage>
</organism>
<protein>
    <submittedName>
        <fullName evidence="2">Uncharacterized protein</fullName>
    </submittedName>
</protein>
<proteinExistence type="predicted"/>
<keyword evidence="1" id="KW-0812">Transmembrane</keyword>
<feature type="transmembrane region" description="Helical" evidence="1">
    <location>
        <begin position="32"/>
        <end position="49"/>
    </location>
</feature>
<reference evidence="2" key="1">
    <citation type="submission" date="2018-02" db="EMBL/GenBank/DDBJ databases">
        <title>Rhizophora mucronata_Transcriptome.</title>
        <authorList>
            <person name="Meera S.P."/>
            <person name="Sreeshan A."/>
            <person name="Augustine A."/>
        </authorList>
    </citation>
    <scope>NUCLEOTIDE SEQUENCE</scope>
    <source>
        <tissue evidence="2">Leaf</tissue>
    </source>
</reference>
<accession>A0A2P2NYJ2</accession>
<evidence type="ECO:0000256" key="1">
    <source>
        <dbReference type="SAM" id="Phobius"/>
    </source>
</evidence>
<name>A0A2P2NYJ2_RHIMU</name>